<keyword evidence="3" id="KW-1185">Reference proteome</keyword>
<comment type="caution">
    <text evidence="2">The sequence shown here is derived from an EMBL/GenBank/DDBJ whole genome shotgun (WGS) entry which is preliminary data.</text>
</comment>
<dbReference type="Proteomes" id="UP000297729">
    <property type="component" value="Unassembled WGS sequence"/>
</dbReference>
<gene>
    <name evidence="2" type="ORF">E4L98_24575</name>
</gene>
<feature type="signal peptide" evidence="1">
    <location>
        <begin position="1"/>
        <end position="19"/>
    </location>
</feature>
<name>A0A4Y9S7S4_9BURK</name>
<dbReference type="EMBL" id="SPVG01000242">
    <property type="protein sequence ID" value="TFW16120.1"/>
    <property type="molecule type" value="Genomic_DNA"/>
</dbReference>
<dbReference type="AlphaFoldDB" id="A0A4Y9S7S4"/>
<evidence type="ECO:0000313" key="2">
    <source>
        <dbReference type="EMBL" id="TFW16120.1"/>
    </source>
</evidence>
<evidence type="ECO:0000256" key="1">
    <source>
        <dbReference type="SAM" id="SignalP"/>
    </source>
</evidence>
<dbReference type="RefSeq" id="WP_135204168.1">
    <property type="nucleotide sequence ID" value="NZ_SPVG01000242.1"/>
</dbReference>
<protein>
    <submittedName>
        <fullName evidence="2">Uncharacterized protein</fullName>
    </submittedName>
</protein>
<keyword evidence="1" id="KW-0732">Signal</keyword>
<organism evidence="2 3">
    <name type="scientific">Duganella callida</name>
    <dbReference type="NCBI Taxonomy" id="2561932"/>
    <lineage>
        <taxon>Bacteria</taxon>
        <taxon>Pseudomonadati</taxon>
        <taxon>Pseudomonadota</taxon>
        <taxon>Betaproteobacteria</taxon>
        <taxon>Burkholderiales</taxon>
        <taxon>Oxalobacteraceae</taxon>
        <taxon>Telluria group</taxon>
        <taxon>Duganella</taxon>
    </lineage>
</organism>
<reference evidence="2 3" key="1">
    <citation type="submission" date="2019-03" db="EMBL/GenBank/DDBJ databases">
        <title>Draft Genome Sequence of Duganella callidus sp. nov., a Novel Duganella Species Isolated from Cultivated Soil.</title>
        <authorList>
            <person name="Raths R."/>
            <person name="Peta V."/>
            <person name="Bucking H."/>
        </authorList>
    </citation>
    <scope>NUCLEOTIDE SEQUENCE [LARGE SCALE GENOMIC DNA]</scope>
    <source>
        <strain evidence="2 3">DN04</strain>
    </source>
</reference>
<evidence type="ECO:0000313" key="3">
    <source>
        <dbReference type="Proteomes" id="UP000297729"/>
    </source>
</evidence>
<feature type="chain" id="PRO_5021376331" evidence="1">
    <location>
        <begin position="20"/>
        <end position="124"/>
    </location>
</feature>
<accession>A0A4Y9S7S4</accession>
<sequence length="124" mass="12644">MRILAHTLAMALAAGPLLAASAAEVQSISRLAAGPDDILFVADWKAARVHAITLPPATPPAAGAVFNILDLEPRLARQVGGARVSVEDMVARPGSGEVLVAFSYGPKKLPALVAITADGSRSAP</sequence>
<proteinExistence type="predicted"/>
<dbReference type="OrthoDB" id="237405at2"/>